<organism evidence="1 2">
    <name type="scientific">Winogradskyella marincola</name>
    <dbReference type="NCBI Taxonomy" id="3037795"/>
    <lineage>
        <taxon>Bacteria</taxon>
        <taxon>Pseudomonadati</taxon>
        <taxon>Bacteroidota</taxon>
        <taxon>Flavobacteriia</taxon>
        <taxon>Flavobacteriales</taxon>
        <taxon>Flavobacteriaceae</taxon>
        <taxon>Winogradskyella</taxon>
    </lineage>
</organism>
<proteinExistence type="predicted"/>
<keyword evidence="2" id="KW-1185">Reference proteome</keyword>
<name>A0ABT6G3V0_9FLAO</name>
<sequence length="102" mass="11809">MQKSAVFFVQFVAVMKGEGLTLFGYTIDNENVEIGECVEFKFEDKKIRRKIKGIALVNNRENFEKGLNSIALFIQSKDKEESKIISNSYLKNTECEIYKEKN</sequence>
<dbReference type="Proteomes" id="UP001529085">
    <property type="component" value="Unassembled WGS sequence"/>
</dbReference>
<gene>
    <name evidence="1" type="ORF">P7122_12645</name>
</gene>
<protein>
    <submittedName>
        <fullName evidence="1">Uncharacterized protein</fullName>
    </submittedName>
</protein>
<accession>A0ABT6G3V0</accession>
<comment type="caution">
    <text evidence="1">The sequence shown here is derived from an EMBL/GenBank/DDBJ whole genome shotgun (WGS) entry which is preliminary data.</text>
</comment>
<evidence type="ECO:0000313" key="1">
    <source>
        <dbReference type="EMBL" id="MDG4716728.1"/>
    </source>
</evidence>
<reference evidence="1 2" key="1">
    <citation type="submission" date="2023-03" db="EMBL/GenBank/DDBJ databases">
        <title>Strain YYF002 represents a novel species in the genus Winogradskyella isolated from seawater.</title>
        <authorList>
            <person name="Fu Z.-Y."/>
        </authorList>
    </citation>
    <scope>NUCLEOTIDE SEQUENCE [LARGE SCALE GENOMIC DNA]</scope>
    <source>
        <strain evidence="1 2">YYF002</strain>
    </source>
</reference>
<dbReference type="RefSeq" id="WP_278006169.1">
    <property type="nucleotide sequence ID" value="NZ_JARSBN010000007.1"/>
</dbReference>
<dbReference type="EMBL" id="JARSBN010000007">
    <property type="protein sequence ID" value="MDG4716728.1"/>
    <property type="molecule type" value="Genomic_DNA"/>
</dbReference>
<evidence type="ECO:0000313" key="2">
    <source>
        <dbReference type="Proteomes" id="UP001529085"/>
    </source>
</evidence>